<feature type="binding site" evidence="4">
    <location>
        <begin position="209"/>
        <end position="212"/>
    </location>
    <ligand>
        <name>substrate</name>
    </ligand>
</feature>
<organism evidence="6 7">
    <name type="scientific">Oligosphaera ethanolica</name>
    <dbReference type="NCBI Taxonomy" id="760260"/>
    <lineage>
        <taxon>Bacteria</taxon>
        <taxon>Pseudomonadati</taxon>
        <taxon>Lentisphaerota</taxon>
        <taxon>Oligosphaeria</taxon>
        <taxon>Oligosphaerales</taxon>
        <taxon>Oligosphaeraceae</taxon>
        <taxon>Oligosphaera</taxon>
    </lineage>
</organism>
<feature type="binding site" evidence="4">
    <location>
        <position position="53"/>
    </location>
    <ligand>
        <name>NADP(+)</name>
        <dbReference type="ChEBI" id="CHEBI:58349"/>
    </ligand>
</feature>
<feature type="binding site" evidence="4">
    <location>
        <position position="92"/>
    </location>
    <ligand>
        <name>NADP(+)</name>
        <dbReference type="ChEBI" id="CHEBI:58349"/>
    </ligand>
</feature>
<feature type="binding site" evidence="4">
    <location>
        <position position="147"/>
    </location>
    <ligand>
        <name>NADP(+)</name>
        <dbReference type="ChEBI" id="CHEBI:58349"/>
    </ligand>
</feature>
<feature type="binding site" evidence="4">
    <location>
        <position position="188"/>
    </location>
    <ligand>
        <name>substrate</name>
    </ligand>
</feature>
<dbReference type="PANTHER" id="PTHR43103:SF3">
    <property type="entry name" value="ADP-L-GLYCERO-D-MANNO-HEPTOSE-6-EPIMERASE"/>
    <property type="match status" value="1"/>
</dbReference>
<dbReference type="GO" id="GO:0050661">
    <property type="term" value="F:NADP binding"/>
    <property type="evidence" value="ECO:0007669"/>
    <property type="project" value="InterPro"/>
</dbReference>
<comment type="catalytic activity">
    <reaction evidence="4">
        <text>ADP-D-glycero-beta-D-manno-heptose = ADP-L-glycero-beta-D-manno-heptose</text>
        <dbReference type="Rhea" id="RHEA:17577"/>
        <dbReference type="ChEBI" id="CHEBI:59967"/>
        <dbReference type="ChEBI" id="CHEBI:61506"/>
        <dbReference type="EC" id="5.1.3.20"/>
    </reaction>
</comment>
<dbReference type="GO" id="GO:0005975">
    <property type="term" value="P:carbohydrate metabolic process"/>
    <property type="evidence" value="ECO:0007669"/>
    <property type="project" value="UniProtKB-UniRule"/>
</dbReference>
<dbReference type="Gene3D" id="3.90.25.10">
    <property type="entry name" value="UDP-galactose 4-epimerase, domain 1"/>
    <property type="match status" value="1"/>
</dbReference>
<feature type="binding site" evidence="4">
    <location>
        <position position="177"/>
    </location>
    <ligand>
        <name>substrate</name>
    </ligand>
</feature>
<reference evidence="6" key="1">
    <citation type="submission" date="2023-07" db="EMBL/GenBank/DDBJ databases">
        <title>Genomic Encyclopedia of Type Strains, Phase IV (KMG-IV): sequencing the most valuable type-strain genomes for metagenomic binning, comparative biology and taxonomic classification.</title>
        <authorList>
            <person name="Goeker M."/>
        </authorList>
    </citation>
    <scope>NUCLEOTIDE SEQUENCE</scope>
    <source>
        <strain evidence="6">DSM 24202</strain>
    </source>
</reference>
<feature type="binding site" evidence="4">
    <location>
        <position position="186"/>
    </location>
    <ligand>
        <name>NADP(+)</name>
        <dbReference type="ChEBI" id="CHEBI:58349"/>
    </ligand>
</feature>
<name>A0AAE3VJ72_9BACT</name>
<feature type="binding site" evidence="4">
    <location>
        <position position="289"/>
    </location>
    <ligand>
        <name>substrate</name>
    </ligand>
</feature>
<dbReference type="CDD" id="cd05248">
    <property type="entry name" value="ADP_GME_SDR_e"/>
    <property type="match status" value="1"/>
</dbReference>
<dbReference type="InterPro" id="IPR001509">
    <property type="entry name" value="Epimerase_deHydtase"/>
</dbReference>
<dbReference type="InterPro" id="IPR011912">
    <property type="entry name" value="Heptose_epim"/>
</dbReference>
<evidence type="ECO:0000256" key="2">
    <source>
        <dbReference type="ARBA" id="ARBA00023235"/>
    </source>
</evidence>
<feature type="domain" description="NAD-dependent epimerase/dehydratase" evidence="5">
    <location>
        <begin position="2"/>
        <end position="252"/>
    </location>
</feature>
<dbReference type="Gene3D" id="3.40.50.720">
    <property type="entry name" value="NAD(P)-binding Rossmann-like Domain"/>
    <property type="match status" value="1"/>
</dbReference>
<feature type="active site" description="Proton acceptor" evidence="4">
    <location>
        <position position="143"/>
    </location>
</feature>
<keyword evidence="1 4" id="KW-0521">NADP</keyword>
<dbReference type="GO" id="GO:0008712">
    <property type="term" value="F:ADP-glyceromanno-heptose 6-epimerase activity"/>
    <property type="evidence" value="ECO:0007669"/>
    <property type="project" value="UniProtKB-UniRule"/>
</dbReference>
<gene>
    <name evidence="4" type="primary">hldD</name>
    <name evidence="6" type="ORF">J3R75_003482</name>
</gene>
<dbReference type="Proteomes" id="UP001238163">
    <property type="component" value="Unassembled WGS sequence"/>
</dbReference>
<comment type="subunit">
    <text evidence="4">Homopentamer.</text>
</comment>
<feature type="binding site" evidence="4">
    <location>
        <position position="38"/>
    </location>
    <ligand>
        <name>NADP(+)</name>
        <dbReference type="ChEBI" id="CHEBI:58349"/>
    </ligand>
</feature>
<feature type="binding site" evidence="4">
    <location>
        <begin position="75"/>
        <end position="79"/>
    </location>
    <ligand>
        <name>NADP(+)</name>
        <dbReference type="ChEBI" id="CHEBI:58349"/>
    </ligand>
</feature>
<feature type="binding site" evidence="4">
    <location>
        <position position="223"/>
    </location>
    <ligand>
        <name>substrate</name>
    </ligand>
</feature>
<evidence type="ECO:0000313" key="6">
    <source>
        <dbReference type="EMBL" id="MDQ0291375.1"/>
    </source>
</evidence>
<dbReference type="NCBIfam" id="TIGR02197">
    <property type="entry name" value="heptose_epim"/>
    <property type="match status" value="1"/>
</dbReference>
<feature type="binding site" evidence="4">
    <location>
        <begin position="10"/>
        <end position="11"/>
    </location>
    <ligand>
        <name>NADP(+)</name>
        <dbReference type="ChEBI" id="CHEBI:58349"/>
    </ligand>
</feature>
<dbReference type="RefSeq" id="WP_307264080.1">
    <property type="nucleotide sequence ID" value="NZ_JAUSVL010000001.1"/>
</dbReference>
<protein>
    <recommendedName>
        <fullName evidence="4">ADP-L-glycero-D-manno-heptose-6-epimerase</fullName>
        <ecNumber evidence="4">5.1.3.20</ecNumber>
    </recommendedName>
    <alternativeName>
        <fullName evidence="4">ADP-L-glycero-beta-D-manno-heptose-6-epimerase</fullName>
        <shortName evidence="4">ADP-glyceromanno-heptose 6-epimerase</shortName>
        <shortName evidence="4">ADP-hep 6-epimerase</shortName>
        <shortName evidence="4">AGME</shortName>
    </alternativeName>
</protein>
<dbReference type="PANTHER" id="PTHR43103">
    <property type="entry name" value="NUCLEOSIDE-DIPHOSPHATE-SUGAR EPIMERASE"/>
    <property type="match status" value="1"/>
</dbReference>
<comment type="caution">
    <text evidence="6">The sequence shown here is derived from an EMBL/GenBank/DDBJ whole genome shotgun (WGS) entry which is preliminary data.</text>
</comment>
<dbReference type="HAMAP" id="MF_01601">
    <property type="entry name" value="Heptose_epimerase"/>
    <property type="match status" value="1"/>
</dbReference>
<feature type="binding site" evidence="4">
    <location>
        <begin position="31"/>
        <end position="32"/>
    </location>
    <ligand>
        <name>NADP(+)</name>
        <dbReference type="ChEBI" id="CHEBI:58349"/>
    </ligand>
</feature>
<evidence type="ECO:0000256" key="3">
    <source>
        <dbReference type="ARBA" id="ARBA00023277"/>
    </source>
</evidence>
<dbReference type="EMBL" id="JAUSVL010000001">
    <property type="protein sequence ID" value="MDQ0291375.1"/>
    <property type="molecule type" value="Genomic_DNA"/>
</dbReference>
<proteinExistence type="inferred from homology"/>
<keyword evidence="7" id="KW-1185">Reference proteome</keyword>
<dbReference type="SUPFAM" id="SSF51735">
    <property type="entry name" value="NAD(P)-binding Rossmann-fold domains"/>
    <property type="match status" value="1"/>
</dbReference>
<evidence type="ECO:0000259" key="5">
    <source>
        <dbReference type="Pfam" id="PF01370"/>
    </source>
</evidence>
<comment type="domain">
    <text evidence="4">Contains a large N-terminal NADP-binding domain, and a smaller C-terminal substrate-binding domain.</text>
</comment>
<comment type="similarity">
    <text evidence="4">Belongs to the NAD(P)-dependent epimerase/dehydratase family. HldD subfamily.</text>
</comment>
<dbReference type="AlphaFoldDB" id="A0AAE3VJ72"/>
<comment type="function">
    <text evidence="4">Catalyzes the interconversion between ADP-D-glycero-beta-D-manno-heptose and ADP-L-glycero-beta-D-manno-heptose via an epimerization at carbon 6 of the heptose.</text>
</comment>
<feature type="active site" description="Proton acceptor" evidence="4">
    <location>
        <position position="186"/>
    </location>
</feature>
<accession>A0AAE3VJ72</accession>
<evidence type="ECO:0000313" key="7">
    <source>
        <dbReference type="Proteomes" id="UP001238163"/>
    </source>
</evidence>
<keyword evidence="2 4" id="KW-0413">Isomerase</keyword>
<feature type="binding site" evidence="4">
    <location>
        <position position="178"/>
    </location>
    <ligand>
        <name>NADP(+)</name>
        <dbReference type="ChEBI" id="CHEBI:58349"/>
    </ligand>
</feature>
<evidence type="ECO:0000256" key="4">
    <source>
        <dbReference type="HAMAP-Rule" id="MF_01601"/>
    </source>
</evidence>
<keyword evidence="3 4" id="KW-0119">Carbohydrate metabolism</keyword>
<dbReference type="InterPro" id="IPR036291">
    <property type="entry name" value="NAD(P)-bd_dom_sf"/>
</dbReference>
<sequence length="331" mass="37388">MIVVTGGAGLIGSALVWTLNQQGRDDIVIVDHLGESEKWQNLRALRFQDYLEKDEFRQLLLSGRWQRPVEAIVHLGACSDTTEVNASYLADNNFAYGKLLAEYAVAKGSRMVYASSAATYGDGESGFKDDEAGMFALRPLNKYGYSKLLFDQWLYQRGWLGKFTGNGASFVGLKYSNVFGPNEYHKAHMRSMILRAYEQISATGRVGLFKSYRPDYADGEQVRDFLYVKDAALMTLFFLQDGRDTCGIFNIGFGATRSWNDLARAVFAAMALPEDIHYIDMPEALRARYQYYTCLEIDKIRQAGYKRPMLSLEDAVADYVAYLRDGRHLGD</sequence>
<comment type="pathway">
    <text evidence="4">Nucleotide-sugar biosynthesis; ADP-L-glycero-beta-D-manno-heptose biosynthesis; ADP-L-glycero-beta-D-manno-heptose from D-glycero-beta-D-manno-heptose 7-phosphate: step 4/4.</text>
</comment>
<dbReference type="Pfam" id="PF01370">
    <property type="entry name" value="Epimerase"/>
    <property type="match status" value="1"/>
</dbReference>
<dbReference type="EC" id="5.1.3.20" evidence="4"/>
<evidence type="ECO:0000256" key="1">
    <source>
        <dbReference type="ARBA" id="ARBA00022857"/>
    </source>
</evidence>
<comment type="caution">
    <text evidence="4">Lacks conserved residue(s) required for the propagation of feature annotation.</text>
</comment>
<comment type="cofactor">
    <cofactor evidence="4">
        <name>NADP(+)</name>
        <dbReference type="ChEBI" id="CHEBI:58349"/>
    </cofactor>
    <text evidence="4">Binds 1 NADP(+) per subunit.</text>
</comment>